<evidence type="ECO:0000313" key="1">
    <source>
        <dbReference type="EMBL" id="QEZ70807.1"/>
    </source>
</evidence>
<gene>
    <name evidence="1" type="ORF">D4A35_17875</name>
</gene>
<dbReference type="Proteomes" id="UP000326961">
    <property type="component" value="Plasmid pPbmMP"/>
</dbReference>
<organism evidence="1 2">
    <name type="scientific">Paraclostridium bifermentans</name>
    <name type="common">Clostridium bifermentans</name>
    <dbReference type="NCBI Taxonomy" id="1490"/>
    <lineage>
        <taxon>Bacteria</taxon>
        <taxon>Bacillati</taxon>
        <taxon>Bacillota</taxon>
        <taxon>Clostridia</taxon>
        <taxon>Peptostreptococcales</taxon>
        <taxon>Peptostreptococcaceae</taxon>
        <taxon>Paraclostridium</taxon>
    </lineage>
</organism>
<dbReference type="SUPFAM" id="SSF47598">
    <property type="entry name" value="Ribbon-helix-helix"/>
    <property type="match status" value="1"/>
</dbReference>
<accession>A0A5P3XKB5</accession>
<evidence type="ECO:0008006" key="3">
    <source>
        <dbReference type="Google" id="ProtNLM"/>
    </source>
</evidence>
<dbReference type="GO" id="GO:0006355">
    <property type="term" value="P:regulation of DNA-templated transcription"/>
    <property type="evidence" value="ECO:0007669"/>
    <property type="project" value="InterPro"/>
</dbReference>
<evidence type="ECO:0000313" key="2">
    <source>
        <dbReference type="Proteomes" id="UP000326961"/>
    </source>
</evidence>
<proteinExistence type="predicted"/>
<name>A0A5P3XKB5_PARBF</name>
<protein>
    <recommendedName>
        <fullName evidence="3">Antitoxin</fullName>
    </recommendedName>
</protein>
<dbReference type="EMBL" id="CP032455">
    <property type="protein sequence ID" value="QEZ70807.1"/>
    <property type="molecule type" value="Genomic_DNA"/>
</dbReference>
<geneLocation type="plasmid" evidence="2">
    <name>ppbmmp</name>
</geneLocation>
<reference evidence="1 2" key="1">
    <citation type="submission" date="2018-09" db="EMBL/GenBank/DDBJ databases">
        <title>A clostridial neurotoxin that targets Anopheles mosquitoes.</title>
        <authorList>
            <person name="Contreras E."/>
            <person name="Masuyer G."/>
            <person name="Qureshi N."/>
            <person name="Chawla S."/>
            <person name="Lim H.L."/>
            <person name="Chen J."/>
            <person name="Stenmark P."/>
            <person name="Gill S."/>
        </authorList>
    </citation>
    <scope>NUCLEOTIDE SEQUENCE [LARGE SCALE GENOMIC DNA]</scope>
    <source>
        <strain evidence="1 2">Cbm</strain>
        <plasmid evidence="2">ppbmmp</plasmid>
    </source>
</reference>
<sequence>MDTLVNLTIKNIPIETNLILSEKAKKHNMSKNSYLIKLLNTHAMSEEVEGLKNDYEELVKQAFVVIQKNTVVMEQIIETIEG</sequence>
<keyword evidence="1" id="KW-0614">Plasmid</keyword>
<dbReference type="AlphaFoldDB" id="A0A5P3XKB5"/>
<dbReference type="RefSeq" id="WP_150887680.1">
    <property type="nucleotide sequence ID" value="NZ_CM017269.1"/>
</dbReference>
<dbReference type="InterPro" id="IPR010985">
    <property type="entry name" value="Ribbon_hlx_hlx"/>
</dbReference>